<dbReference type="InterPro" id="IPR036010">
    <property type="entry name" value="2Fe-2S_ferredoxin-like_sf"/>
</dbReference>
<proteinExistence type="predicted"/>
<gene>
    <name evidence="2" type="ORF">WN50_20590</name>
</gene>
<accession>A0A0F5YDH8</accession>
<feature type="domain" description="2Fe-2S ferredoxin-type" evidence="1">
    <location>
        <begin position="7"/>
        <end position="81"/>
    </location>
</feature>
<name>A0A0F5YDH8_9CYAN</name>
<dbReference type="Pfam" id="PF00111">
    <property type="entry name" value="Fer2"/>
    <property type="match status" value="1"/>
</dbReference>
<dbReference type="GO" id="GO:0051536">
    <property type="term" value="F:iron-sulfur cluster binding"/>
    <property type="evidence" value="ECO:0007669"/>
    <property type="project" value="InterPro"/>
</dbReference>
<dbReference type="RefSeq" id="WP_046280464.1">
    <property type="nucleotide sequence ID" value="NZ_LATL02000326.1"/>
</dbReference>
<dbReference type="SUPFAM" id="SSF54292">
    <property type="entry name" value="2Fe-2S ferredoxin-like"/>
    <property type="match status" value="1"/>
</dbReference>
<sequence>MTPSQSLEVHFLPDDVTVSAQPGEPILEVASRAGVSIPTGCLMGSCHACEVEIDGDDVICACISAVPPGRDQITINISVDPTW</sequence>
<dbReference type="InterPro" id="IPR012675">
    <property type="entry name" value="Beta-grasp_dom_sf"/>
</dbReference>
<organism evidence="2 3">
    <name type="scientific">Limnoraphis robusta CS-951</name>
    <dbReference type="NCBI Taxonomy" id="1637645"/>
    <lineage>
        <taxon>Bacteria</taxon>
        <taxon>Bacillati</taxon>
        <taxon>Cyanobacteriota</taxon>
        <taxon>Cyanophyceae</taxon>
        <taxon>Oscillatoriophycideae</taxon>
        <taxon>Oscillatoriales</taxon>
        <taxon>Sirenicapillariaceae</taxon>
        <taxon>Limnoraphis</taxon>
    </lineage>
</organism>
<dbReference type="Proteomes" id="UP000033607">
    <property type="component" value="Unassembled WGS sequence"/>
</dbReference>
<evidence type="ECO:0000259" key="1">
    <source>
        <dbReference type="PROSITE" id="PS51085"/>
    </source>
</evidence>
<reference evidence="2 3" key="1">
    <citation type="submission" date="2015-06" db="EMBL/GenBank/DDBJ databases">
        <title>Draft genome assembly of filamentous brackish cyanobacterium Limnoraphis robusta strain CS-951.</title>
        <authorList>
            <person name="Willis A."/>
            <person name="Parks M."/>
            <person name="Burford M.A."/>
        </authorList>
    </citation>
    <scope>NUCLEOTIDE SEQUENCE [LARGE SCALE GENOMIC DNA]</scope>
    <source>
        <strain evidence="2 3">CS-951</strain>
    </source>
</reference>
<dbReference type="AlphaFoldDB" id="A0A0F5YDH8"/>
<dbReference type="PROSITE" id="PS51085">
    <property type="entry name" value="2FE2S_FER_2"/>
    <property type="match status" value="1"/>
</dbReference>
<comment type="caution">
    <text evidence="2">The sequence shown here is derived from an EMBL/GenBank/DDBJ whole genome shotgun (WGS) entry which is preliminary data.</text>
</comment>
<protein>
    <submittedName>
        <fullName evidence="2">(2Fe-2S)-binding protein</fullName>
    </submittedName>
</protein>
<dbReference type="OrthoDB" id="461826at2"/>
<dbReference type="CDD" id="cd00207">
    <property type="entry name" value="fer2"/>
    <property type="match status" value="1"/>
</dbReference>
<evidence type="ECO:0000313" key="2">
    <source>
        <dbReference type="EMBL" id="KKD36290.1"/>
    </source>
</evidence>
<dbReference type="PATRIC" id="fig|1637645.4.peg.6383"/>
<evidence type="ECO:0000313" key="3">
    <source>
        <dbReference type="Proteomes" id="UP000033607"/>
    </source>
</evidence>
<dbReference type="EMBL" id="LATL02000326">
    <property type="protein sequence ID" value="KKD36290.1"/>
    <property type="molecule type" value="Genomic_DNA"/>
</dbReference>
<dbReference type="Gene3D" id="3.10.20.30">
    <property type="match status" value="1"/>
</dbReference>
<dbReference type="InterPro" id="IPR001041">
    <property type="entry name" value="2Fe-2S_ferredoxin-type"/>
</dbReference>